<dbReference type="InterPro" id="IPR000515">
    <property type="entry name" value="MetI-like"/>
</dbReference>
<dbReference type="Pfam" id="PF00528">
    <property type="entry name" value="BPD_transp_1"/>
    <property type="match status" value="1"/>
</dbReference>
<keyword evidence="2 7" id="KW-0813">Transport</keyword>
<keyword evidence="10" id="KW-1185">Reference proteome</keyword>
<feature type="domain" description="ABC transmembrane type-1" evidence="8">
    <location>
        <begin position="77"/>
        <end position="279"/>
    </location>
</feature>
<organism evidence="9 10">
    <name type="scientific">Paenibacillus cookii</name>
    <dbReference type="NCBI Taxonomy" id="157839"/>
    <lineage>
        <taxon>Bacteria</taxon>
        <taxon>Bacillati</taxon>
        <taxon>Bacillota</taxon>
        <taxon>Bacilli</taxon>
        <taxon>Bacillales</taxon>
        <taxon>Paenibacillaceae</taxon>
        <taxon>Paenibacillus</taxon>
    </lineage>
</organism>
<feature type="transmembrane region" description="Helical" evidence="7">
    <location>
        <begin position="143"/>
        <end position="164"/>
    </location>
</feature>
<dbReference type="Proteomes" id="UP000680638">
    <property type="component" value="Unassembled WGS sequence"/>
</dbReference>
<protein>
    <submittedName>
        <fullName evidence="9">Sugar ABC transporter permease</fullName>
    </submittedName>
</protein>
<feature type="transmembrane region" description="Helical" evidence="7">
    <location>
        <begin position="185"/>
        <end position="210"/>
    </location>
</feature>
<dbReference type="SUPFAM" id="SSF161098">
    <property type="entry name" value="MetI-like"/>
    <property type="match status" value="1"/>
</dbReference>
<comment type="subcellular location">
    <subcellularLocation>
        <location evidence="1 7">Cell membrane</location>
        <topology evidence="1 7">Multi-pass membrane protein</topology>
    </subcellularLocation>
</comment>
<keyword evidence="4 7" id="KW-0812">Transmembrane</keyword>
<keyword evidence="6 7" id="KW-0472">Membrane</keyword>
<feature type="transmembrane region" description="Helical" evidence="7">
    <location>
        <begin position="262"/>
        <end position="279"/>
    </location>
</feature>
<evidence type="ECO:0000256" key="1">
    <source>
        <dbReference type="ARBA" id="ARBA00004651"/>
    </source>
</evidence>
<name>A0ABQ4LTW9_9BACL</name>
<reference evidence="9 10" key="1">
    <citation type="submission" date="2021-03" db="EMBL/GenBank/DDBJ databases">
        <title>Antimicrobial resistance genes in bacteria isolated from Japanese honey, and their potential for conferring macrolide and lincosamide resistance in the American foulbrood pathogen Paenibacillus larvae.</title>
        <authorList>
            <person name="Okamoto M."/>
            <person name="Kumagai M."/>
            <person name="Kanamori H."/>
            <person name="Takamatsu D."/>
        </authorList>
    </citation>
    <scope>NUCLEOTIDE SEQUENCE [LARGE SCALE GENOMIC DNA]</scope>
    <source>
        <strain evidence="9 10">J21TS3</strain>
    </source>
</reference>
<feature type="transmembrane region" description="Helical" evidence="7">
    <location>
        <begin position="12"/>
        <end position="38"/>
    </location>
</feature>
<dbReference type="RefSeq" id="WP_212948636.1">
    <property type="nucleotide sequence ID" value="NZ_BORW01000005.1"/>
</dbReference>
<feature type="transmembrane region" description="Helical" evidence="7">
    <location>
        <begin position="81"/>
        <end position="102"/>
    </location>
</feature>
<evidence type="ECO:0000256" key="6">
    <source>
        <dbReference type="ARBA" id="ARBA00023136"/>
    </source>
</evidence>
<evidence type="ECO:0000313" key="9">
    <source>
        <dbReference type="EMBL" id="GIO66598.1"/>
    </source>
</evidence>
<evidence type="ECO:0000256" key="5">
    <source>
        <dbReference type="ARBA" id="ARBA00022989"/>
    </source>
</evidence>
<dbReference type="PANTHER" id="PTHR43744:SF9">
    <property type="entry name" value="POLYGALACTURONAN_RHAMNOGALACTURONAN TRANSPORT SYSTEM PERMEASE PROTEIN YTCP"/>
    <property type="match status" value="1"/>
</dbReference>
<evidence type="ECO:0000313" key="10">
    <source>
        <dbReference type="Proteomes" id="UP000680638"/>
    </source>
</evidence>
<comment type="caution">
    <text evidence="9">The sequence shown here is derived from an EMBL/GenBank/DDBJ whole genome shotgun (WGS) entry which is preliminary data.</text>
</comment>
<dbReference type="PROSITE" id="PS50928">
    <property type="entry name" value="ABC_TM1"/>
    <property type="match status" value="1"/>
</dbReference>
<keyword evidence="5 7" id="KW-1133">Transmembrane helix</keyword>
<keyword evidence="3" id="KW-1003">Cell membrane</keyword>
<proteinExistence type="inferred from homology"/>
<accession>A0ABQ4LTW9</accession>
<evidence type="ECO:0000256" key="4">
    <source>
        <dbReference type="ARBA" id="ARBA00022692"/>
    </source>
</evidence>
<dbReference type="CDD" id="cd06261">
    <property type="entry name" value="TM_PBP2"/>
    <property type="match status" value="1"/>
</dbReference>
<comment type="similarity">
    <text evidence="7">Belongs to the binding-protein-dependent transport system permease family.</text>
</comment>
<evidence type="ECO:0000256" key="2">
    <source>
        <dbReference type="ARBA" id="ARBA00022448"/>
    </source>
</evidence>
<evidence type="ECO:0000256" key="3">
    <source>
        <dbReference type="ARBA" id="ARBA00022475"/>
    </source>
</evidence>
<feature type="transmembrane region" description="Helical" evidence="7">
    <location>
        <begin position="114"/>
        <end position="137"/>
    </location>
</feature>
<evidence type="ECO:0000259" key="8">
    <source>
        <dbReference type="PROSITE" id="PS50928"/>
    </source>
</evidence>
<dbReference type="Gene3D" id="1.10.3720.10">
    <property type="entry name" value="MetI-like"/>
    <property type="match status" value="1"/>
</dbReference>
<sequence>MVTLGRGRRRISVFTVVNTLIMLLVAAVMLYPFVYMLAVSLSEDVYVMKGEVTLWPKGWNFRMYELVLGDPKIWTSYRNTILYTVLGTAIAMLVTSMGAYALSRKDMTFHKGFTVLIVFTMFFGGGMIPTFLVVRSLGLVDTIWGMVLPGAVSTWNLILMRTFFSGIPKELEESGRMDGLNDIGIFFRIIVPLSKPVFATISLFYAVGIWNNFLYPLLYLRSQELFPLQVLLRNLVLAGSVSSGQVTQIGGDNLVVEDSLKYATIMVSTLPILILYPFVQKYFVKGSMIGAVKG</sequence>
<dbReference type="EMBL" id="BORW01000005">
    <property type="protein sequence ID" value="GIO66598.1"/>
    <property type="molecule type" value="Genomic_DNA"/>
</dbReference>
<dbReference type="InterPro" id="IPR035906">
    <property type="entry name" value="MetI-like_sf"/>
</dbReference>
<evidence type="ECO:0000256" key="7">
    <source>
        <dbReference type="RuleBase" id="RU363032"/>
    </source>
</evidence>
<gene>
    <name evidence="9" type="ORF">J21TS3_14190</name>
</gene>
<dbReference type="PANTHER" id="PTHR43744">
    <property type="entry name" value="ABC TRANSPORTER PERMEASE PROTEIN MG189-RELATED-RELATED"/>
    <property type="match status" value="1"/>
</dbReference>